<proteinExistence type="inferred from homology"/>
<evidence type="ECO:0000256" key="2">
    <source>
        <dbReference type="ARBA" id="ARBA00004993"/>
    </source>
</evidence>
<evidence type="ECO:0000313" key="16">
    <source>
        <dbReference type="EMBL" id="PSN09400.1"/>
    </source>
</evidence>
<gene>
    <name evidence="16" type="ORF">C7G83_01195</name>
</gene>
<dbReference type="STRING" id="1388748.GCA_000463155_01688"/>
<evidence type="ECO:0000256" key="12">
    <source>
        <dbReference type="PIRSR" id="PIRSR603542-1"/>
    </source>
</evidence>
<feature type="binding site" evidence="12">
    <location>
        <position position="46"/>
    </location>
    <ligand>
        <name>CoA</name>
        <dbReference type="ChEBI" id="CHEBI:57287"/>
    </ligand>
</feature>
<feature type="binding site" evidence="12">
    <location>
        <begin position="90"/>
        <end position="91"/>
    </location>
    <ligand>
        <name>CoA</name>
        <dbReference type="ChEBI" id="CHEBI:57287"/>
    </ligand>
</feature>
<dbReference type="PANTHER" id="PTHR38096:SF1">
    <property type="entry name" value="ENTEROBACTIN SYNTHASE COMPONENT D"/>
    <property type="match status" value="1"/>
</dbReference>
<evidence type="ECO:0000256" key="7">
    <source>
        <dbReference type="ARBA" id="ARBA00023191"/>
    </source>
</evidence>
<dbReference type="PANTHER" id="PTHR38096">
    <property type="entry name" value="ENTEROBACTIN SYNTHASE COMPONENT D"/>
    <property type="match status" value="1"/>
</dbReference>
<evidence type="ECO:0000256" key="11">
    <source>
        <dbReference type="ARBA" id="ARBA00049191"/>
    </source>
</evidence>
<feature type="domain" description="4'-phosphopantetheinyl transferase" evidence="14">
    <location>
        <begin position="110"/>
        <end position="193"/>
    </location>
</feature>
<evidence type="ECO:0000259" key="15">
    <source>
        <dbReference type="Pfam" id="PF17837"/>
    </source>
</evidence>
<dbReference type="InterPro" id="IPR008278">
    <property type="entry name" value="4-PPantetheinyl_Trfase_dom"/>
</dbReference>
<dbReference type="GO" id="GO:0008897">
    <property type="term" value="F:holo-[acyl-carrier-protein] synthase activity"/>
    <property type="evidence" value="ECO:0007669"/>
    <property type="project" value="InterPro"/>
</dbReference>
<dbReference type="RefSeq" id="WP_106875933.1">
    <property type="nucleotide sequence ID" value="NZ_PYEP01000001.1"/>
</dbReference>
<organism evidence="16 17">
    <name type="scientific">Siccibacter turicensis</name>
    <dbReference type="NCBI Taxonomy" id="357233"/>
    <lineage>
        <taxon>Bacteria</taxon>
        <taxon>Pseudomonadati</taxon>
        <taxon>Pseudomonadota</taxon>
        <taxon>Gammaproteobacteria</taxon>
        <taxon>Enterobacterales</taxon>
        <taxon>Enterobacteriaceae</taxon>
        <taxon>Siccibacter</taxon>
    </lineage>
</organism>
<comment type="subunit">
    <text evidence="4">EntB, EntD, EntE, and EntF form a multienzyme complex called enterobactin synthase.</text>
</comment>
<dbReference type="InterPro" id="IPR003542">
    <property type="entry name" value="Enbac_synth_compD-like"/>
</dbReference>
<feature type="binding site" evidence="12">
    <location>
        <position position="54"/>
    </location>
    <ligand>
        <name>CoA</name>
        <dbReference type="ChEBI" id="CHEBI:57287"/>
    </ligand>
</feature>
<comment type="pathway">
    <text evidence="2">Siderophore biosynthesis; enterobactin biosynthesis.</text>
</comment>
<keyword evidence="7" id="KW-0259">Enterobactin biosynthesis</keyword>
<evidence type="ECO:0000313" key="17">
    <source>
        <dbReference type="Proteomes" id="UP000240212"/>
    </source>
</evidence>
<keyword evidence="13" id="KW-0460">Magnesium</keyword>
<comment type="function">
    <text evidence="1">Involved in the biosynthesis of the siderophore enterobactin (enterochelin), which is a macrocyclic trimeric lactone of N-(2,3-dihydroxybenzoyl)-serine. The serine trilactone serves as a scaffolding for the three catechol functionalities that provide hexadentate coordination for the tightly ligated iron(2+) atoms. Plays an essential role in the assembly of the enterobactin by catalyzing the transfer of the 4'-phosphopantetheine (Ppant) moiety from coenzyme A to the apo-domains of both EntB (ArCP domain) and EntF (PCP domain) to yield their holo-forms which make them competent for the activation of 2,3-dihydroxybenzoate (DHB) and L-serine, respectively.</text>
</comment>
<dbReference type="GO" id="GO:0009239">
    <property type="term" value="P:enterobactin biosynthetic process"/>
    <property type="evidence" value="ECO:0007669"/>
    <property type="project" value="UniProtKB-UniPathway"/>
</dbReference>
<comment type="similarity">
    <text evidence="3">Belongs to the P-Pant transferase superfamily. EntD family.</text>
</comment>
<feature type="binding site" evidence="13">
    <location>
        <position position="115"/>
    </location>
    <ligand>
        <name>Mg(2+)</name>
        <dbReference type="ChEBI" id="CHEBI:18420"/>
    </ligand>
</feature>
<name>A0A2P8VPQ6_9ENTR</name>
<comment type="cofactor">
    <cofactor evidence="13">
        <name>Mg(2+)</name>
        <dbReference type="ChEBI" id="CHEBI:18420"/>
    </cofactor>
</comment>
<dbReference type="PRINTS" id="PR01399">
    <property type="entry name" value="ENTSNTHTASED"/>
</dbReference>
<comment type="caution">
    <text evidence="16">The sequence shown here is derived from an EMBL/GenBank/DDBJ whole genome shotgun (WGS) entry which is preliminary data.</text>
</comment>
<evidence type="ECO:0000256" key="6">
    <source>
        <dbReference type="ARBA" id="ARBA00022679"/>
    </source>
</evidence>
<evidence type="ECO:0000256" key="3">
    <source>
        <dbReference type="ARBA" id="ARBA00008342"/>
    </source>
</evidence>
<feature type="binding site" evidence="12">
    <location>
        <position position="158"/>
    </location>
    <ligand>
        <name>CoA</name>
        <dbReference type="ChEBI" id="CHEBI:57287"/>
    </ligand>
</feature>
<dbReference type="OrthoDB" id="8210607at2"/>
<dbReference type="GO" id="GO:0005886">
    <property type="term" value="C:plasma membrane"/>
    <property type="evidence" value="ECO:0007669"/>
    <property type="project" value="TreeGrafter"/>
</dbReference>
<keyword evidence="6" id="KW-0808">Transferase</keyword>
<evidence type="ECO:0000256" key="10">
    <source>
        <dbReference type="ARBA" id="ARBA00049176"/>
    </source>
</evidence>
<dbReference type="GO" id="GO:0000287">
    <property type="term" value="F:magnesium ion binding"/>
    <property type="evidence" value="ECO:0007669"/>
    <property type="project" value="InterPro"/>
</dbReference>
<dbReference type="UniPathway" id="UPA00017"/>
<dbReference type="NCBIfam" id="NF007604">
    <property type="entry name" value="PRK10251.1"/>
    <property type="match status" value="1"/>
</dbReference>
<accession>A0A2P8VPQ6</accession>
<evidence type="ECO:0000256" key="4">
    <source>
        <dbReference type="ARBA" id="ARBA00011503"/>
    </source>
</evidence>
<keyword evidence="13" id="KW-0479">Metal-binding</keyword>
<evidence type="ECO:0000256" key="9">
    <source>
        <dbReference type="ARBA" id="ARBA00031996"/>
    </source>
</evidence>
<dbReference type="AlphaFoldDB" id="A0A2P8VPQ6"/>
<feature type="binding site" evidence="12">
    <location>
        <position position="162"/>
    </location>
    <ligand>
        <name>CoA</name>
        <dbReference type="ChEBI" id="CHEBI:57287"/>
    </ligand>
</feature>
<sequence>MHTTHSRFLLAGLPVQRLDFIPHSFTPADMQALPHAALLARAVASRQAEHLAGRLAAGLALREAGAEHGVPGIGAHREPLWPSGFIGSITHTGCTALAVAVRQTDALHALGIDCETPLDEATAHEIADETVNAAERRALAASGLPFPLALTLAFSAKESLFKALFPQVGEGFGFEAAQVTALDSRHMTLRLAARLGPYPAAMTFTAHTLCESGRVVTLIRA</sequence>
<comment type="catalytic activity">
    <reaction evidence="11">
        <text>apo-[peptidyl-carrier protein] + CoA = holo-[peptidyl-carrier protein] + adenosine 3',5'-bisphosphate + H(+)</text>
        <dbReference type="Rhea" id="RHEA:46228"/>
        <dbReference type="Rhea" id="RHEA-COMP:11479"/>
        <dbReference type="Rhea" id="RHEA-COMP:11480"/>
        <dbReference type="ChEBI" id="CHEBI:15378"/>
        <dbReference type="ChEBI" id="CHEBI:29999"/>
        <dbReference type="ChEBI" id="CHEBI:57287"/>
        <dbReference type="ChEBI" id="CHEBI:58343"/>
        <dbReference type="ChEBI" id="CHEBI:64479"/>
    </reaction>
</comment>
<dbReference type="InterPro" id="IPR037143">
    <property type="entry name" value="4-PPantetheinyl_Trfase_dom_sf"/>
</dbReference>
<feature type="domain" description="4'-phosphopantetheinyl transferase N-terminal" evidence="15">
    <location>
        <begin position="36"/>
        <end position="100"/>
    </location>
</feature>
<feature type="binding site" evidence="13">
    <location>
        <position position="113"/>
    </location>
    <ligand>
        <name>Mg(2+)</name>
        <dbReference type="ChEBI" id="CHEBI:18420"/>
    </ligand>
</feature>
<dbReference type="SUPFAM" id="SSF56214">
    <property type="entry name" value="4'-phosphopantetheinyl transferase"/>
    <property type="match status" value="1"/>
</dbReference>
<keyword evidence="17" id="KW-1185">Reference proteome</keyword>
<protein>
    <recommendedName>
        <fullName evidence="5">Enterobactin synthase component D</fullName>
    </recommendedName>
    <alternativeName>
        <fullName evidence="8">4'-phosphopantetheinyl transferase EntD</fullName>
    </alternativeName>
    <alternativeName>
        <fullName evidence="9">Enterochelin synthase D</fullName>
    </alternativeName>
</protein>
<dbReference type="InterPro" id="IPR041354">
    <property type="entry name" value="4PPT_N"/>
</dbReference>
<dbReference type="Pfam" id="PF17837">
    <property type="entry name" value="4PPT_N"/>
    <property type="match status" value="1"/>
</dbReference>
<dbReference type="GO" id="GO:0009366">
    <property type="term" value="C:enterobactin synthetase complex"/>
    <property type="evidence" value="ECO:0007669"/>
    <property type="project" value="InterPro"/>
</dbReference>
<dbReference type="EMBL" id="PYEP01000001">
    <property type="protein sequence ID" value="PSN09400.1"/>
    <property type="molecule type" value="Genomic_DNA"/>
</dbReference>
<feature type="binding site" evidence="12">
    <location>
        <position position="113"/>
    </location>
    <ligand>
        <name>CoA</name>
        <dbReference type="ChEBI" id="CHEBI:57287"/>
    </ligand>
</feature>
<evidence type="ECO:0000256" key="1">
    <source>
        <dbReference type="ARBA" id="ARBA00003937"/>
    </source>
</evidence>
<reference evidence="16 17" key="1">
    <citation type="submission" date="2018-03" db="EMBL/GenBank/DDBJ databases">
        <title>Draft genome sequence of the first documented clinical Siccibacter turicensis isolate in Austria.</title>
        <authorList>
            <person name="Lepuschitz S."/>
            <person name="Pekard-Amenitsch S."/>
            <person name="Haunold R."/>
            <person name="Schill S."/>
            <person name="Mach R."/>
            <person name="Allerberger F."/>
            <person name="Ruppitsch W."/>
            <person name="Forsythe S.J."/>
        </authorList>
    </citation>
    <scope>NUCLEOTIDE SEQUENCE [LARGE SCALE GENOMIC DNA]</scope>
    <source>
        <strain evidence="16 17">6100069499-17</strain>
    </source>
</reference>
<evidence type="ECO:0000256" key="5">
    <source>
        <dbReference type="ARBA" id="ARBA00019087"/>
    </source>
</evidence>
<evidence type="ECO:0000256" key="13">
    <source>
        <dbReference type="PIRSR" id="PIRSR603542-2"/>
    </source>
</evidence>
<dbReference type="Proteomes" id="UP000240212">
    <property type="component" value="Unassembled WGS sequence"/>
</dbReference>
<evidence type="ECO:0000256" key="8">
    <source>
        <dbReference type="ARBA" id="ARBA00029894"/>
    </source>
</evidence>
<comment type="catalytic activity">
    <reaction evidence="10">
        <text>apo-[aryl-carrier protein] + CoA = holo-[aryl-carrier protein] + adenosine 3',5'-bisphosphate + H(+)</text>
        <dbReference type="Rhea" id="RHEA:48404"/>
        <dbReference type="Rhea" id="RHEA-COMP:15903"/>
        <dbReference type="Rhea" id="RHEA-COMP:17557"/>
        <dbReference type="ChEBI" id="CHEBI:15378"/>
        <dbReference type="ChEBI" id="CHEBI:29999"/>
        <dbReference type="ChEBI" id="CHEBI:57287"/>
        <dbReference type="ChEBI" id="CHEBI:58343"/>
        <dbReference type="ChEBI" id="CHEBI:64479"/>
    </reaction>
</comment>
<dbReference type="Pfam" id="PF01648">
    <property type="entry name" value="ACPS"/>
    <property type="match status" value="1"/>
</dbReference>
<evidence type="ECO:0000259" key="14">
    <source>
        <dbReference type="Pfam" id="PF01648"/>
    </source>
</evidence>